<keyword evidence="3" id="KW-1185">Reference proteome</keyword>
<dbReference type="KEGG" id="hde:HDEF_1534"/>
<dbReference type="EMBL" id="CP001277">
    <property type="protein sequence ID" value="ACQ68153.1"/>
    <property type="molecule type" value="Genomic_DNA"/>
</dbReference>
<dbReference type="HOGENOM" id="CLU_3328625_0_0_6"/>
<dbReference type="Proteomes" id="UP000002334">
    <property type="component" value="Chromosome"/>
</dbReference>
<organism evidence="2 3">
    <name type="scientific">Hamiltonella defensa subsp. Acyrthosiphon pisum (strain 5AT)</name>
    <dbReference type="NCBI Taxonomy" id="572265"/>
    <lineage>
        <taxon>Bacteria</taxon>
        <taxon>Pseudomonadati</taxon>
        <taxon>Pseudomonadota</taxon>
        <taxon>Gammaproteobacteria</taxon>
        <taxon>Enterobacterales</taxon>
        <taxon>Enterobacteriaceae</taxon>
        <taxon>aphid secondary symbionts</taxon>
        <taxon>Candidatus Williamhamiltonella</taxon>
    </lineage>
</organism>
<evidence type="ECO:0000313" key="2">
    <source>
        <dbReference type="EMBL" id="ACQ68153.1"/>
    </source>
</evidence>
<accession>C4K6G0</accession>
<feature type="compositionally biased region" description="Basic residues" evidence="1">
    <location>
        <begin position="1"/>
        <end position="10"/>
    </location>
</feature>
<dbReference type="AlphaFoldDB" id="C4K6G0"/>
<gene>
    <name evidence="2" type="ordered locus">HDEF_1534</name>
</gene>
<reference evidence="2 3" key="1">
    <citation type="journal article" date="2009" name="Proc. Natl. Acad. Sci. U.S.A.">
        <title>Hamiltonella defensa, genome evolution of protective bacterial endosymbiont from pathogenic ancestors.</title>
        <authorList>
            <person name="Degnan P.H."/>
            <person name="Yu Y."/>
            <person name="Sisneros N."/>
            <person name="Wing R.A."/>
            <person name="Moran N.A."/>
        </authorList>
    </citation>
    <scope>NUCLEOTIDE SEQUENCE [LARGE SCALE GENOMIC DNA]</scope>
    <source>
        <strain evidence="3">5AT</strain>
    </source>
</reference>
<feature type="region of interest" description="Disordered" evidence="1">
    <location>
        <begin position="1"/>
        <end position="20"/>
    </location>
</feature>
<protein>
    <submittedName>
        <fullName evidence="2">Uncharacterized protein</fullName>
    </submittedName>
</protein>
<name>C4K6G0_HAMD5</name>
<sequence>MAKKERKKERKKENKVTSSVSKRKEAFYVFLFFKKNVQ</sequence>
<evidence type="ECO:0000256" key="1">
    <source>
        <dbReference type="SAM" id="MobiDB-lite"/>
    </source>
</evidence>
<evidence type="ECO:0000313" key="3">
    <source>
        <dbReference type="Proteomes" id="UP000002334"/>
    </source>
</evidence>
<proteinExistence type="predicted"/>